<reference evidence="2" key="1">
    <citation type="submission" date="2022-11" db="UniProtKB">
        <authorList>
            <consortium name="WormBaseParasite"/>
        </authorList>
    </citation>
    <scope>IDENTIFICATION</scope>
</reference>
<dbReference type="WBParaSite" id="PS1159_v2.g11534.t1">
    <property type="protein sequence ID" value="PS1159_v2.g11534.t1"/>
    <property type="gene ID" value="PS1159_v2.g11534"/>
</dbReference>
<evidence type="ECO:0000313" key="2">
    <source>
        <dbReference type="WBParaSite" id="PS1159_v2.g11534.t1"/>
    </source>
</evidence>
<protein>
    <submittedName>
        <fullName evidence="2">Uncharacterized protein</fullName>
    </submittedName>
</protein>
<dbReference type="Proteomes" id="UP000887580">
    <property type="component" value="Unplaced"/>
</dbReference>
<evidence type="ECO:0000313" key="1">
    <source>
        <dbReference type="Proteomes" id="UP000887580"/>
    </source>
</evidence>
<organism evidence="1 2">
    <name type="scientific">Panagrolaimus sp. PS1159</name>
    <dbReference type="NCBI Taxonomy" id="55785"/>
    <lineage>
        <taxon>Eukaryota</taxon>
        <taxon>Metazoa</taxon>
        <taxon>Ecdysozoa</taxon>
        <taxon>Nematoda</taxon>
        <taxon>Chromadorea</taxon>
        <taxon>Rhabditida</taxon>
        <taxon>Tylenchina</taxon>
        <taxon>Panagrolaimomorpha</taxon>
        <taxon>Panagrolaimoidea</taxon>
        <taxon>Panagrolaimidae</taxon>
        <taxon>Panagrolaimus</taxon>
    </lineage>
</organism>
<proteinExistence type="predicted"/>
<sequence length="87" mass="10644">MESFFAYVKKNRNTEIWLWFQDDISEAYLNRLQEIVDEIISTENREYRAPWIYFDAITEDSNDNLYALFEQDCLIFHPSVKFFLIFI</sequence>
<name>A0AC35EX39_9BILA</name>
<accession>A0AC35EX39</accession>